<dbReference type="GO" id="GO:0003755">
    <property type="term" value="F:peptidyl-prolyl cis-trans isomerase activity"/>
    <property type="evidence" value="ECO:0007669"/>
    <property type="project" value="UniProtKB-UniRule"/>
</dbReference>
<evidence type="ECO:0000256" key="6">
    <source>
        <dbReference type="ARBA" id="ARBA00023110"/>
    </source>
</evidence>
<evidence type="ECO:0000256" key="11">
    <source>
        <dbReference type="ARBA" id="ARBA00029986"/>
    </source>
</evidence>
<dbReference type="InterPro" id="IPR008880">
    <property type="entry name" value="Trigger_fac_C"/>
</dbReference>
<comment type="similarity">
    <text evidence="2 12 14">Belongs to the FKBP-type PPIase family. Tig subfamily.</text>
</comment>
<evidence type="ECO:0000259" key="15">
    <source>
        <dbReference type="PROSITE" id="PS50059"/>
    </source>
</evidence>
<dbReference type="GO" id="GO:0044183">
    <property type="term" value="F:protein folding chaperone"/>
    <property type="evidence" value="ECO:0007669"/>
    <property type="project" value="TreeGrafter"/>
</dbReference>
<dbReference type="Gene3D" id="3.30.70.1050">
    <property type="entry name" value="Trigger factor ribosome-binding domain"/>
    <property type="match status" value="1"/>
</dbReference>
<dbReference type="GO" id="GO:0015031">
    <property type="term" value="P:protein transport"/>
    <property type="evidence" value="ECO:0007669"/>
    <property type="project" value="UniProtKB-UniRule"/>
</dbReference>
<evidence type="ECO:0000256" key="8">
    <source>
        <dbReference type="ARBA" id="ARBA00023235"/>
    </source>
</evidence>
<dbReference type="EC" id="5.2.1.8" evidence="3 12"/>
<dbReference type="GO" id="GO:0051301">
    <property type="term" value="P:cell division"/>
    <property type="evidence" value="ECO:0007669"/>
    <property type="project" value="UniProtKB-KW"/>
</dbReference>
<dbReference type="Pfam" id="PF05697">
    <property type="entry name" value="Trigger_N"/>
    <property type="match status" value="1"/>
</dbReference>
<evidence type="ECO:0000256" key="14">
    <source>
        <dbReference type="RuleBase" id="RU003914"/>
    </source>
</evidence>
<evidence type="ECO:0000256" key="4">
    <source>
        <dbReference type="ARBA" id="ARBA00016902"/>
    </source>
</evidence>
<evidence type="ECO:0000256" key="2">
    <source>
        <dbReference type="ARBA" id="ARBA00005464"/>
    </source>
</evidence>
<dbReference type="GO" id="GO:0043022">
    <property type="term" value="F:ribosome binding"/>
    <property type="evidence" value="ECO:0007669"/>
    <property type="project" value="TreeGrafter"/>
</dbReference>
<evidence type="ECO:0000256" key="13">
    <source>
        <dbReference type="PROSITE-ProRule" id="PRU00277"/>
    </source>
</evidence>
<dbReference type="InterPro" id="IPR037041">
    <property type="entry name" value="Trigger_fac_C_sf"/>
</dbReference>
<dbReference type="InterPro" id="IPR008881">
    <property type="entry name" value="Trigger_fac_ribosome-bd_bac"/>
</dbReference>
<dbReference type="InterPro" id="IPR001179">
    <property type="entry name" value="PPIase_FKBP_dom"/>
</dbReference>
<dbReference type="HAMAP" id="MF_00303">
    <property type="entry name" value="Trigger_factor_Tig"/>
    <property type="match status" value="1"/>
</dbReference>
<comment type="domain">
    <text evidence="12">Consists of 3 domains; the N-terminus binds the ribosome, the middle domain has PPIase activity, while the C-terminus has intrinsic chaperone activity on its own.</text>
</comment>
<gene>
    <name evidence="12" type="primary">tig</name>
    <name evidence="16" type="ORF">IAC52_03835</name>
</gene>
<dbReference type="InterPro" id="IPR027304">
    <property type="entry name" value="Trigger_fact/SurA_dom_sf"/>
</dbReference>
<dbReference type="EMBL" id="DVMV01000028">
    <property type="protein sequence ID" value="HIU45409.1"/>
    <property type="molecule type" value="Genomic_DNA"/>
</dbReference>
<evidence type="ECO:0000256" key="12">
    <source>
        <dbReference type="HAMAP-Rule" id="MF_00303"/>
    </source>
</evidence>
<keyword evidence="6 12" id="KW-0697">Rotamase</keyword>
<reference evidence="16" key="2">
    <citation type="journal article" date="2021" name="PeerJ">
        <title>Extensive microbial diversity within the chicken gut microbiome revealed by metagenomics and culture.</title>
        <authorList>
            <person name="Gilroy R."/>
            <person name="Ravi A."/>
            <person name="Getino M."/>
            <person name="Pursley I."/>
            <person name="Horton D.L."/>
            <person name="Alikhan N.F."/>
            <person name="Baker D."/>
            <person name="Gharbi K."/>
            <person name="Hall N."/>
            <person name="Watson M."/>
            <person name="Adriaenssens E.M."/>
            <person name="Foster-Nyarko E."/>
            <person name="Jarju S."/>
            <person name="Secka A."/>
            <person name="Antonio M."/>
            <person name="Oren A."/>
            <person name="Chaudhuri R.R."/>
            <person name="La Ragione R."/>
            <person name="Hildebrand F."/>
            <person name="Pallen M.J."/>
        </authorList>
    </citation>
    <scope>NUCLEOTIDE SEQUENCE</scope>
    <source>
        <strain evidence="16">ChiGjej1B1-22543</strain>
    </source>
</reference>
<keyword evidence="9 12" id="KW-0131">Cell cycle</keyword>
<proteinExistence type="inferred from homology"/>
<evidence type="ECO:0000256" key="1">
    <source>
        <dbReference type="ARBA" id="ARBA00000971"/>
    </source>
</evidence>
<evidence type="ECO:0000256" key="3">
    <source>
        <dbReference type="ARBA" id="ARBA00013194"/>
    </source>
</evidence>
<name>A0A9D1S2P8_9FIRM</name>
<organism evidence="16 17">
    <name type="scientific">Candidatus Alloenteromonas pullicola</name>
    <dbReference type="NCBI Taxonomy" id="2840784"/>
    <lineage>
        <taxon>Bacteria</taxon>
        <taxon>Bacillati</taxon>
        <taxon>Bacillota</taxon>
        <taxon>Bacillota incertae sedis</taxon>
        <taxon>Candidatus Alloenteromonas</taxon>
    </lineage>
</organism>
<comment type="function">
    <text evidence="10 12">Involved in protein export. Acts as a chaperone by maintaining the newly synthesized protein in an open conformation. Functions as a peptidyl-prolyl cis-trans isomerase.</text>
</comment>
<dbReference type="SUPFAM" id="SSF102735">
    <property type="entry name" value="Trigger factor ribosome-binding domain"/>
    <property type="match status" value="1"/>
</dbReference>
<dbReference type="GO" id="GO:0005737">
    <property type="term" value="C:cytoplasm"/>
    <property type="evidence" value="ECO:0007669"/>
    <property type="project" value="UniProtKB-SubCell"/>
</dbReference>
<dbReference type="GO" id="GO:0051083">
    <property type="term" value="P:'de novo' cotranslational protein folding"/>
    <property type="evidence" value="ECO:0007669"/>
    <property type="project" value="TreeGrafter"/>
</dbReference>
<protein>
    <recommendedName>
        <fullName evidence="4 12">Trigger factor</fullName>
        <shortName evidence="12">TF</shortName>
        <ecNumber evidence="3 12">5.2.1.8</ecNumber>
    </recommendedName>
    <alternativeName>
        <fullName evidence="11 12">PPIase</fullName>
    </alternativeName>
</protein>
<dbReference type="Pfam" id="PF05698">
    <property type="entry name" value="Trigger_C"/>
    <property type="match status" value="1"/>
</dbReference>
<evidence type="ECO:0000313" key="16">
    <source>
        <dbReference type="EMBL" id="HIU45409.1"/>
    </source>
</evidence>
<dbReference type="Gene3D" id="3.10.50.40">
    <property type="match status" value="1"/>
</dbReference>
<dbReference type="SUPFAM" id="SSF54534">
    <property type="entry name" value="FKBP-like"/>
    <property type="match status" value="1"/>
</dbReference>
<accession>A0A9D1S2P8</accession>
<evidence type="ECO:0000256" key="10">
    <source>
        <dbReference type="ARBA" id="ARBA00024849"/>
    </source>
</evidence>
<sequence>MEHKFTNLEDCKVEILSTVPADIWKDAQAKALKKACEQVTIPGFRKGHAPEAMAKSHVNGQKVIDEAINEILPTVFADAIKEGKIEPFFRPNVEVTKLSDTDLEVKFTVTLAPKVTLGEYTGLHVEKNVPSVDEKEVADAISARLERNAELVVTDAEAKNGDTVVIDFEGFIDGKAFDGGKADNYSLVLGSHSFVPGFEEGLVGIKAGQSKDIEVTFPEQYVKELAGKKATFKVTVHEVKEKKIPTLSDEAVADLGVKDVKTVDELKEFEKKDLLERKTRQEETRYYNELVKLIVDAAKVECNSTIIDNEAAASEDQLKKQVESNGLTFEQYLEITGQKLEHLKKKIHDESEANVKGYLVLQTIAAKEKLLVDDAELDHELAKTAEKYGMKVEDLRKAYGDNLNGFRSNLVNAKIHDFLLAHNA</sequence>
<comment type="catalytic activity">
    <reaction evidence="1 12 13">
        <text>[protein]-peptidylproline (omega=180) = [protein]-peptidylproline (omega=0)</text>
        <dbReference type="Rhea" id="RHEA:16237"/>
        <dbReference type="Rhea" id="RHEA-COMP:10747"/>
        <dbReference type="Rhea" id="RHEA-COMP:10748"/>
        <dbReference type="ChEBI" id="CHEBI:83833"/>
        <dbReference type="ChEBI" id="CHEBI:83834"/>
        <dbReference type="EC" id="5.2.1.8"/>
    </reaction>
</comment>
<keyword evidence="8 12" id="KW-0413">Isomerase</keyword>
<evidence type="ECO:0000256" key="9">
    <source>
        <dbReference type="ARBA" id="ARBA00023306"/>
    </source>
</evidence>
<dbReference type="FunFam" id="3.10.50.40:FF:000001">
    <property type="entry name" value="Trigger factor"/>
    <property type="match status" value="1"/>
</dbReference>
<comment type="subcellular location">
    <subcellularLocation>
        <location evidence="12">Cytoplasm</location>
    </subcellularLocation>
    <text evidence="12">About half TF is bound to the ribosome near the polypeptide exit tunnel while the other half is free in the cytoplasm.</text>
</comment>
<dbReference type="AlphaFoldDB" id="A0A9D1S2P8"/>
<dbReference type="GO" id="GO:0043335">
    <property type="term" value="P:protein unfolding"/>
    <property type="evidence" value="ECO:0007669"/>
    <property type="project" value="TreeGrafter"/>
</dbReference>
<evidence type="ECO:0000313" key="17">
    <source>
        <dbReference type="Proteomes" id="UP000824070"/>
    </source>
</evidence>
<evidence type="ECO:0000256" key="5">
    <source>
        <dbReference type="ARBA" id="ARBA00022618"/>
    </source>
</evidence>
<dbReference type="PANTHER" id="PTHR30560:SF3">
    <property type="entry name" value="TRIGGER FACTOR-LIKE PROTEIN TIG, CHLOROPLASTIC"/>
    <property type="match status" value="1"/>
</dbReference>
<dbReference type="InterPro" id="IPR036611">
    <property type="entry name" value="Trigger_fac_ribosome-bd_sf"/>
</dbReference>
<dbReference type="NCBIfam" id="TIGR00115">
    <property type="entry name" value="tig"/>
    <property type="match status" value="1"/>
</dbReference>
<dbReference type="Proteomes" id="UP000824070">
    <property type="component" value="Unassembled WGS sequence"/>
</dbReference>
<dbReference type="PIRSF" id="PIRSF003095">
    <property type="entry name" value="Trigger_factor"/>
    <property type="match status" value="1"/>
</dbReference>
<feature type="domain" description="PPIase FKBP-type" evidence="15">
    <location>
        <begin position="161"/>
        <end position="221"/>
    </location>
</feature>
<dbReference type="Pfam" id="PF00254">
    <property type="entry name" value="FKBP_C"/>
    <property type="match status" value="1"/>
</dbReference>
<reference evidence="16" key="1">
    <citation type="submission" date="2020-10" db="EMBL/GenBank/DDBJ databases">
        <authorList>
            <person name="Gilroy R."/>
        </authorList>
    </citation>
    <scope>NUCLEOTIDE SEQUENCE</scope>
    <source>
        <strain evidence="16">ChiGjej1B1-22543</strain>
    </source>
</reference>
<dbReference type="PROSITE" id="PS50059">
    <property type="entry name" value="FKBP_PPIASE"/>
    <property type="match status" value="1"/>
</dbReference>
<dbReference type="InterPro" id="IPR005215">
    <property type="entry name" value="Trig_fac"/>
</dbReference>
<dbReference type="InterPro" id="IPR046357">
    <property type="entry name" value="PPIase_dom_sf"/>
</dbReference>
<comment type="caution">
    <text evidence="16">The sequence shown here is derived from an EMBL/GenBank/DDBJ whole genome shotgun (WGS) entry which is preliminary data.</text>
</comment>
<dbReference type="PANTHER" id="PTHR30560">
    <property type="entry name" value="TRIGGER FACTOR CHAPERONE AND PEPTIDYL-PROLYL CIS/TRANS ISOMERASE"/>
    <property type="match status" value="1"/>
</dbReference>
<keyword evidence="5 12" id="KW-0132">Cell division</keyword>
<keyword evidence="7 12" id="KW-0143">Chaperone</keyword>
<dbReference type="Gene3D" id="1.10.3120.10">
    <property type="entry name" value="Trigger factor, C-terminal domain"/>
    <property type="match status" value="1"/>
</dbReference>
<keyword evidence="12" id="KW-0963">Cytoplasm</keyword>
<dbReference type="SUPFAM" id="SSF109998">
    <property type="entry name" value="Triger factor/SurA peptide-binding domain-like"/>
    <property type="match status" value="1"/>
</dbReference>
<evidence type="ECO:0000256" key="7">
    <source>
        <dbReference type="ARBA" id="ARBA00023186"/>
    </source>
</evidence>